<dbReference type="OrthoDB" id="5588877at2759"/>
<name>A0A1R1YBD8_9FUNG</name>
<organism evidence="2 3">
    <name type="scientific">Smittium culicis</name>
    <dbReference type="NCBI Taxonomy" id="133412"/>
    <lineage>
        <taxon>Eukaryota</taxon>
        <taxon>Fungi</taxon>
        <taxon>Fungi incertae sedis</taxon>
        <taxon>Zoopagomycota</taxon>
        <taxon>Kickxellomycotina</taxon>
        <taxon>Harpellomycetes</taxon>
        <taxon>Harpellales</taxon>
        <taxon>Legeriomycetaceae</taxon>
        <taxon>Smittium</taxon>
    </lineage>
</organism>
<gene>
    <name evidence="2" type="ORF">AYI70_g1739</name>
</gene>
<proteinExistence type="predicted"/>
<accession>A0A1R1YBD8</accession>
<reference evidence="2 3" key="1">
    <citation type="submission" date="2017-01" db="EMBL/GenBank/DDBJ databases">
        <authorList>
            <person name="Mah S.A."/>
            <person name="Swanson W.J."/>
            <person name="Moy G.W."/>
            <person name="Vacquier V.D."/>
        </authorList>
    </citation>
    <scope>NUCLEOTIDE SEQUENCE [LARGE SCALE GENOMIC DNA]</scope>
    <source>
        <strain evidence="2 3">GSMNP</strain>
    </source>
</reference>
<dbReference type="Proteomes" id="UP000187283">
    <property type="component" value="Unassembled WGS sequence"/>
</dbReference>
<evidence type="ECO:0000256" key="1">
    <source>
        <dbReference type="SAM" id="MobiDB-lite"/>
    </source>
</evidence>
<feature type="compositionally biased region" description="Basic and acidic residues" evidence="1">
    <location>
        <begin position="1"/>
        <end position="16"/>
    </location>
</feature>
<feature type="region of interest" description="Disordered" evidence="1">
    <location>
        <begin position="1"/>
        <end position="27"/>
    </location>
</feature>
<protein>
    <submittedName>
        <fullName evidence="2">Uncharacterized protein</fullName>
    </submittedName>
</protein>
<evidence type="ECO:0000313" key="3">
    <source>
        <dbReference type="Proteomes" id="UP000187283"/>
    </source>
</evidence>
<keyword evidence="3" id="KW-1185">Reference proteome</keyword>
<comment type="caution">
    <text evidence="2">The sequence shown here is derived from an EMBL/GenBank/DDBJ whole genome shotgun (WGS) entry which is preliminary data.</text>
</comment>
<dbReference type="AlphaFoldDB" id="A0A1R1YBD8"/>
<dbReference type="EMBL" id="LSSN01000386">
    <property type="protein sequence ID" value="OMJ24222.1"/>
    <property type="molecule type" value="Genomic_DNA"/>
</dbReference>
<evidence type="ECO:0000313" key="2">
    <source>
        <dbReference type="EMBL" id="OMJ24222.1"/>
    </source>
</evidence>
<feature type="compositionally biased region" description="Basic residues" evidence="1">
    <location>
        <begin position="17"/>
        <end position="27"/>
    </location>
</feature>
<sequence>MILPRLNDKRKGEIKKNIKKRVRTKHKPSGLATKMLQNPAPVTIGELLRHKLQFAGELISSVRDFKSKSRQGLLYAENLGAKKFFQQEENPIFIISEC</sequence>